<dbReference type="Pfam" id="PF14209">
    <property type="entry name" value="DUF4321"/>
    <property type="match status" value="1"/>
</dbReference>
<evidence type="ECO:0000313" key="2">
    <source>
        <dbReference type="EMBL" id="SHL24106.1"/>
    </source>
</evidence>
<reference evidence="3 5" key="3">
    <citation type="submission" date="2017-02" db="EMBL/GenBank/DDBJ databases">
        <authorList>
            <person name="Peterson S.W."/>
        </authorList>
    </citation>
    <scope>NUCLEOTIDE SEQUENCE [LARGE SCALE GENOMIC DNA]</scope>
    <source>
        <strain evidence="3 5">ATCC 43854</strain>
    </source>
</reference>
<evidence type="ECO:0000256" key="1">
    <source>
        <dbReference type="SAM" id="Phobius"/>
    </source>
</evidence>
<dbReference type="EMBL" id="FUWU01000051">
    <property type="protein sequence ID" value="SKA05332.1"/>
    <property type="molecule type" value="Genomic_DNA"/>
</dbReference>
<dbReference type="AlphaFoldDB" id="A0A1M6Z0T6"/>
<evidence type="ECO:0000313" key="5">
    <source>
        <dbReference type="Proteomes" id="UP000190449"/>
    </source>
</evidence>
<dbReference type="Proteomes" id="UP000184275">
    <property type="component" value="Unassembled WGS sequence"/>
</dbReference>
<proteinExistence type="predicted"/>
<evidence type="ECO:0000313" key="4">
    <source>
        <dbReference type="Proteomes" id="UP000184275"/>
    </source>
</evidence>
<name>A0A1M6Z0T6_9BACT</name>
<accession>A0A1T4QNI4</accession>
<keyword evidence="4" id="KW-1185">Reference proteome</keyword>
<dbReference type="EMBL" id="FRAW01000051">
    <property type="protein sequence ID" value="SHL24106.1"/>
    <property type="molecule type" value="Genomic_DNA"/>
</dbReference>
<accession>A0A1M6Z0T6</accession>
<dbReference type="InterPro" id="IPR025470">
    <property type="entry name" value="DUF4321"/>
</dbReference>
<protein>
    <recommendedName>
        <fullName evidence="6">DUF4321 domain-containing protein</fullName>
    </recommendedName>
</protein>
<organism evidence="2 4">
    <name type="scientific">Fibrobacter intestinalis</name>
    <dbReference type="NCBI Taxonomy" id="28122"/>
    <lineage>
        <taxon>Bacteria</taxon>
        <taxon>Pseudomonadati</taxon>
        <taxon>Fibrobacterota</taxon>
        <taxon>Fibrobacteria</taxon>
        <taxon>Fibrobacterales</taxon>
        <taxon>Fibrobacteraceae</taxon>
        <taxon>Fibrobacter</taxon>
    </lineage>
</organism>
<keyword evidence="1" id="KW-0812">Transmembrane</keyword>
<reference evidence="2" key="1">
    <citation type="submission" date="2016-11" db="EMBL/GenBank/DDBJ databases">
        <authorList>
            <person name="Jaros S."/>
            <person name="Januszkiewicz K."/>
            <person name="Wedrychowicz H."/>
        </authorList>
    </citation>
    <scope>NUCLEOTIDE SEQUENCE [LARGE SCALE GENOMIC DNA]</scope>
    <source>
        <strain evidence="2">UWOS</strain>
    </source>
</reference>
<reference evidence="4" key="2">
    <citation type="submission" date="2016-11" db="EMBL/GenBank/DDBJ databases">
        <authorList>
            <person name="Varghese N."/>
            <person name="Submissions S."/>
        </authorList>
    </citation>
    <scope>NUCLEOTIDE SEQUENCE [LARGE SCALE GENOMIC DNA]</scope>
    <source>
        <strain evidence="4">UWOS</strain>
    </source>
</reference>
<feature type="transmembrane region" description="Helical" evidence="1">
    <location>
        <begin position="75"/>
        <end position="102"/>
    </location>
</feature>
<dbReference type="Proteomes" id="UP000190449">
    <property type="component" value="Unassembled WGS sequence"/>
</dbReference>
<dbReference type="STRING" id="28122.SAMN02745108_02355"/>
<evidence type="ECO:0008006" key="6">
    <source>
        <dbReference type="Google" id="ProtNLM"/>
    </source>
</evidence>
<dbReference type="RefSeq" id="WP_073306224.1">
    <property type="nucleotide sequence ID" value="NZ_FRAW01000051.1"/>
</dbReference>
<keyword evidence="1" id="KW-0472">Membrane</keyword>
<keyword evidence="1" id="KW-1133">Transmembrane helix</keyword>
<sequence length="108" mass="11947">MTRNSSFGRLLLFVILGLIIGGVLGECFGFVFGKLGELMNAGGYNNIVHNFFVKPFWAFNTGDGNTMKPFVLDLYMIKISFGLALKLNVMSLVGLVVGLYIMKWSGER</sequence>
<gene>
    <name evidence="3" type="ORF">SAMN02745108_02355</name>
    <name evidence="2" type="ORF">SAMN05720469_1515</name>
</gene>
<evidence type="ECO:0000313" key="3">
    <source>
        <dbReference type="EMBL" id="SKA05332.1"/>
    </source>
</evidence>